<dbReference type="Pfam" id="PF09699">
    <property type="entry name" value="Paired_CXXCH_1"/>
    <property type="match status" value="3"/>
</dbReference>
<protein>
    <submittedName>
        <fullName evidence="3">Cytochrome c3 family protein</fullName>
    </submittedName>
</protein>
<feature type="domain" description="Doubled CXXCH motif" evidence="2">
    <location>
        <begin position="141"/>
        <end position="179"/>
    </location>
</feature>
<evidence type="ECO:0000313" key="3">
    <source>
        <dbReference type="EMBL" id="MBI5169076.1"/>
    </source>
</evidence>
<organism evidence="3 4">
    <name type="scientific">Eiseniibacteriota bacterium</name>
    <dbReference type="NCBI Taxonomy" id="2212470"/>
    <lineage>
        <taxon>Bacteria</taxon>
        <taxon>Candidatus Eiseniibacteriota</taxon>
    </lineage>
</organism>
<dbReference type="PANTHER" id="PTHR39425">
    <property type="entry name" value="LIPOPROTEIN CYTOCHROME C"/>
    <property type="match status" value="1"/>
</dbReference>
<sequence>MNESPRHPGLAPAAIRTTDKRMPLFWAGLFLLVALLGLVAARPLSFRPPRNPAALEALLAAGPHAGECDRCHTAHGGDQITVYPNALVGPDDNTLCQGCHLTPWSGGSYATNNLYLGTSHGSKTSMIWPGPTPPARIEPDAATKCVNCHDPHGWTDALGAIPSLLLQREEATCLACHDGSPATINVNTDIRKTYRHPATDYNGRHTGPKESLPSDFATTPVSRRHSECVDCHNPHVSRGDGSFAPTGVAASKNNLGVSRVSVVNGVAGSRPLYLFIPGSDTLTTPNAEYQLCFKCHSTWTTQPTGQTDFATVLNPANPSFHPVEAAGRNANIRAGAFVTGWTATSITRCGSCHGSDFGTVDGPHGSTYQYILKKPYTASPARRTMTSTEICFSCHDWNVYANNASTTTVKAYSRFNPGAISQGHAYHVGTRQVSCYSCHVTHGSTSRAFLLVTGRNPGINTFTQTTNGGTCAPTCHGSESYTVNYAR</sequence>
<dbReference type="InterPro" id="IPR010177">
    <property type="entry name" value="Paired_CXXCH_1"/>
</dbReference>
<gene>
    <name evidence="3" type="ORF">HZA61_06285</name>
</gene>
<name>A0A933W8K4_UNCEI</name>
<evidence type="ECO:0000256" key="1">
    <source>
        <dbReference type="SAM" id="MobiDB-lite"/>
    </source>
</evidence>
<reference evidence="3" key="1">
    <citation type="submission" date="2020-07" db="EMBL/GenBank/DDBJ databases">
        <title>Huge and variable diversity of episymbiotic CPR bacteria and DPANN archaea in groundwater ecosystems.</title>
        <authorList>
            <person name="He C.Y."/>
            <person name="Keren R."/>
            <person name="Whittaker M."/>
            <person name="Farag I.F."/>
            <person name="Doudna J."/>
            <person name="Cate J.H.D."/>
            <person name="Banfield J.F."/>
        </authorList>
    </citation>
    <scope>NUCLEOTIDE SEQUENCE</scope>
    <source>
        <strain evidence="3">NC_groundwater_1813_Pr3_B-0.1um_71_17</strain>
    </source>
</reference>
<dbReference type="InterPro" id="IPR036280">
    <property type="entry name" value="Multihaem_cyt_sf"/>
</dbReference>
<dbReference type="Gene3D" id="1.10.1130.10">
    <property type="entry name" value="Flavocytochrome C3, Chain A"/>
    <property type="match status" value="1"/>
</dbReference>
<evidence type="ECO:0000313" key="4">
    <source>
        <dbReference type="Proteomes" id="UP000696931"/>
    </source>
</evidence>
<dbReference type="Proteomes" id="UP000696931">
    <property type="component" value="Unassembled WGS sequence"/>
</dbReference>
<dbReference type="PANTHER" id="PTHR39425:SF1">
    <property type="entry name" value="CYTOCHROME C7-LIKE DOMAIN-CONTAINING PROTEIN"/>
    <property type="match status" value="1"/>
</dbReference>
<comment type="caution">
    <text evidence="3">The sequence shown here is derived from an EMBL/GenBank/DDBJ whole genome shotgun (WGS) entry which is preliminary data.</text>
</comment>
<dbReference type="AlphaFoldDB" id="A0A933W8K4"/>
<feature type="region of interest" description="Disordered" evidence="1">
    <location>
        <begin position="199"/>
        <end position="218"/>
    </location>
</feature>
<proteinExistence type="predicted"/>
<dbReference type="SUPFAM" id="SSF48695">
    <property type="entry name" value="Multiheme cytochromes"/>
    <property type="match status" value="1"/>
</dbReference>
<dbReference type="EMBL" id="JACRIW010000041">
    <property type="protein sequence ID" value="MBI5169076.1"/>
    <property type="molecule type" value="Genomic_DNA"/>
</dbReference>
<feature type="domain" description="Doubled CXXCH motif" evidence="2">
    <location>
        <begin position="348"/>
        <end position="397"/>
    </location>
</feature>
<evidence type="ECO:0000259" key="2">
    <source>
        <dbReference type="Pfam" id="PF09699"/>
    </source>
</evidence>
<feature type="domain" description="Doubled CXXCH motif" evidence="2">
    <location>
        <begin position="65"/>
        <end position="100"/>
    </location>
</feature>
<accession>A0A933W8K4</accession>